<keyword evidence="2" id="KW-1185">Reference proteome</keyword>
<evidence type="ECO:0000313" key="2">
    <source>
        <dbReference type="Proteomes" id="UP000076727"/>
    </source>
</evidence>
<organism evidence="1 2">
    <name type="scientific">Daedalea quercina L-15889</name>
    <dbReference type="NCBI Taxonomy" id="1314783"/>
    <lineage>
        <taxon>Eukaryota</taxon>
        <taxon>Fungi</taxon>
        <taxon>Dikarya</taxon>
        <taxon>Basidiomycota</taxon>
        <taxon>Agaricomycotina</taxon>
        <taxon>Agaricomycetes</taxon>
        <taxon>Polyporales</taxon>
        <taxon>Fomitopsis</taxon>
    </lineage>
</organism>
<accession>A0A165RJV1</accession>
<gene>
    <name evidence="1" type="ORF">DAEQUDRAFT_169039</name>
</gene>
<dbReference type="AlphaFoldDB" id="A0A165RJV1"/>
<dbReference type="Proteomes" id="UP000076727">
    <property type="component" value="Unassembled WGS sequence"/>
</dbReference>
<evidence type="ECO:0000313" key="1">
    <source>
        <dbReference type="EMBL" id="KZT70846.1"/>
    </source>
</evidence>
<sequence>MHNVLVCRSSLHEPGVFPDAPWTGASLRMTTLHAHTVSRHYYYSWDSTSNWRACRRPCNEYRSRRSSRASKIYVCCLQYSPRLTHAVHLNPVGYCPTSQKFSWSSEDGASCIPSPSRLASYPASSPTLPYSRCARQSHPVLPPMYSVRTSVHDCPGTT</sequence>
<name>A0A165RJV1_9APHY</name>
<proteinExistence type="predicted"/>
<protein>
    <submittedName>
        <fullName evidence="1">Uncharacterized protein</fullName>
    </submittedName>
</protein>
<reference evidence="1 2" key="1">
    <citation type="journal article" date="2016" name="Mol. Biol. Evol.">
        <title>Comparative Genomics of Early-Diverging Mushroom-Forming Fungi Provides Insights into the Origins of Lignocellulose Decay Capabilities.</title>
        <authorList>
            <person name="Nagy L.G."/>
            <person name="Riley R."/>
            <person name="Tritt A."/>
            <person name="Adam C."/>
            <person name="Daum C."/>
            <person name="Floudas D."/>
            <person name="Sun H."/>
            <person name="Yadav J.S."/>
            <person name="Pangilinan J."/>
            <person name="Larsson K.H."/>
            <person name="Matsuura K."/>
            <person name="Barry K."/>
            <person name="Labutti K."/>
            <person name="Kuo R."/>
            <person name="Ohm R.A."/>
            <person name="Bhattacharya S.S."/>
            <person name="Shirouzu T."/>
            <person name="Yoshinaga Y."/>
            <person name="Martin F.M."/>
            <person name="Grigoriev I.V."/>
            <person name="Hibbett D.S."/>
        </authorList>
    </citation>
    <scope>NUCLEOTIDE SEQUENCE [LARGE SCALE GENOMIC DNA]</scope>
    <source>
        <strain evidence="1 2">L-15889</strain>
    </source>
</reference>
<dbReference type="EMBL" id="KV429049">
    <property type="protein sequence ID" value="KZT70846.1"/>
    <property type="molecule type" value="Genomic_DNA"/>
</dbReference>